<organism evidence="2 3">
    <name type="scientific">Pleurodeles waltl</name>
    <name type="common">Iberian ribbed newt</name>
    <dbReference type="NCBI Taxonomy" id="8319"/>
    <lineage>
        <taxon>Eukaryota</taxon>
        <taxon>Metazoa</taxon>
        <taxon>Chordata</taxon>
        <taxon>Craniata</taxon>
        <taxon>Vertebrata</taxon>
        <taxon>Euteleostomi</taxon>
        <taxon>Amphibia</taxon>
        <taxon>Batrachia</taxon>
        <taxon>Caudata</taxon>
        <taxon>Salamandroidea</taxon>
        <taxon>Salamandridae</taxon>
        <taxon>Pleurodelinae</taxon>
        <taxon>Pleurodeles</taxon>
    </lineage>
</organism>
<evidence type="ECO:0000256" key="1">
    <source>
        <dbReference type="SAM" id="MobiDB-lite"/>
    </source>
</evidence>
<dbReference type="Gene3D" id="3.30.250.20">
    <property type="entry name" value="L1 transposable element, C-terminal domain"/>
    <property type="match status" value="1"/>
</dbReference>
<comment type="caution">
    <text evidence="2">The sequence shown here is derived from an EMBL/GenBank/DDBJ whole genome shotgun (WGS) entry which is preliminary data.</text>
</comment>
<accession>A0AAV7NKP3</accession>
<name>A0AAV7NKP3_PLEWA</name>
<protein>
    <submittedName>
        <fullName evidence="2">Uncharacterized protein</fullName>
    </submittedName>
</protein>
<reference evidence="2" key="1">
    <citation type="journal article" date="2022" name="bioRxiv">
        <title>Sequencing and chromosome-scale assembly of the giantPleurodeles waltlgenome.</title>
        <authorList>
            <person name="Brown T."/>
            <person name="Elewa A."/>
            <person name="Iarovenko S."/>
            <person name="Subramanian E."/>
            <person name="Araus A.J."/>
            <person name="Petzold A."/>
            <person name="Susuki M."/>
            <person name="Suzuki K.-i.T."/>
            <person name="Hayashi T."/>
            <person name="Toyoda A."/>
            <person name="Oliveira C."/>
            <person name="Osipova E."/>
            <person name="Leigh N.D."/>
            <person name="Simon A."/>
            <person name="Yun M.H."/>
        </authorList>
    </citation>
    <scope>NUCLEOTIDE SEQUENCE</scope>
    <source>
        <strain evidence="2">20211129_DDA</strain>
        <tissue evidence="2">Liver</tissue>
    </source>
</reference>
<feature type="region of interest" description="Disordered" evidence="1">
    <location>
        <begin position="29"/>
        <end position="81"/>
    </location>
</feature>
<evidence type="ECO:0000313" key="3">
    <source>
        <dbReference type="Proteomes" id="UP001066276"/>
    </source>
</evidence>
<dbReference type="InterPro" id="IPR042566">
    <property type="entry name" value="L1_C"/>
</dbReference>
<dbReference type="EMBL" id="JANPWB010000012">
    <property type="protein sequence ID" value="KAJ1116663.1"/>
    <property type="molecule type" value="Genomic_DNA"/>
</dbReference>
<evidence type="ECO:0000313" key="2">
    <source>
        <dbReference type="EMBL" id="KAJ1116663.1"/>
    </source>
</evidence>
<sequence>MRGLLILPGEPGKRFAMLSWEEDVAKRRLDDPTDNVGLGFGAEKKHDGELDLALPPPDINLQPRKLSKPVSPPEQPHDMTDPEQVTTMERILQEITVVSRRHEERISTGPKDENGTSKPRLIIVCLLRHGQARQLLLAARVHRPFKAEGYEIRITADFSKETNDRRKGFLALRPWMRQLDVKYGLFEPARLWVTKNGVSKDFYDPEDLRLFLDSL</sequence>
<keyword evidence="3" id="KW-1185">Reference proteome</keyword>
<dbReference type="AlphaFoldDB" id="A0AAV7NKP3"/>
<gene>
    <name evidence="2" type="ORF">NDU88_004869</name>
</gene>
<proteinExistence type="predicted"/>
<dbReference type="Proteomes" id="UP001066276">
    <property type="component" value="Chromosome 8"/>
</dbReference>